<name>A0ABT1MCV4_9MYCO</name>
<evidence type="ECO:0000313" key="4">
    <source>
        <dbReference type="Proteomes" id="UP001651690"/>
    </source>
</evidence>
<sequence>MVKLLFRSLFAASLAAAALAGSAVAAASPPAAPPGPGDPGYCGAHTSPWDCWSDVSPARPGETAFIDRTLSYSMAGIPTDRDRLLQIARGICQSLAGGTSPNYVVRFLAQDLGISEGQAGNGLFINAEDMAC</sequence>
<dbReference type="Pfam" id="PF05305">
    <property type="entry name" value="DUF732"/>
    <property type="match status" value="1"/>
</dbReference>
<reference evidence="3 4" key="1">
    <citation type="submission" date="2022-06" db="EMBL/GenBank/DDBJ databases">
        <title>Mycolicibacterium sp. CAU 1645 isolated from seawater.</title>
        <authorList>
            <person name="Kim W."/>
        </authorList>
    </citation>
    <scope>NUCLEOTIDE SEQUENCE [LARGE SCALE GENOMIC DNA]</scope>
    <source>
        <strain evidence="3 4">CAU 1645</strain>
    </source>
</reference>
<feature type="chain" id="PRO_5047371646" evidence="1">
    <location>
        <begin position="28"/>
        <end position="132"/>
    </location>
</feature>
<evidence type="ECO:0000256" key="1">
    <source>
        <dbReference type="SAM" id="SignalP"/>
    </source>
</evidence>
<evidence type="ECO:0000313" key="3">
    <source>
        <dbReference type="EMBL" id="MCP9276991.1"/>
    </source>
</evidence>
<dbReference type="InterPro" id="IPR007969">
    <property type="entry name" value="DUF732"/>
</dbReference>
<dbReference type="RefSeq" id="WP_255065280.1">
    <property type="nucleotide sequence ID" value="NZ_JANDBD010000028.1"/>
</dbReference>
<proteinExistence type="predicted"/>
<keyword evidence="1" id="KW-0732">Signal</keyword>
<comment type="caution">
    <text evidence="3">The sequence shown here is derived from an EMBL/GenBank/DDBJ whole genome shotgun (WGS) entry which is preliminary data.</text>
</comment>
<gene>
    <name evidence="3" type="ORF">NM203_32940</name>
</gene>
<dbReference type="EMBL" id="JANDBD010000028">
    <property type="protein sequence ID" value="MCP9276991.1"/>
    <property type="molecule type" value="Genomic_DNA"/>
</dbReference>
<dbReference type="Proteomes" id="UP001651690">
    <property type="component" value="Unassembled WGS sequence"/>
</dbReference>
<organism evidence="3 4">
    <name type="scientific">Mycolicibacterium arenosum</name>
    <dbReference type="NCBI Taxonomy" id="2952157"/>
    <lineage>
        <taxon>Bacteria</taxon>
        <taxon>Bacillati</taxon>
        <taxon>Actinomycetota</taxon>
        <taxon>Actinomycetes</taxon>
        <taxon>Mycobacteriales</taxon>
        <taxon>Mycobacteriaceae</taxon>
        <taxon>Mycolicibacterium</taxon>
    </lineage>
</organism>
<feature type="signal peptide" evidence="1">
    <location>
        <begin position="1"/>
        <end position="27"/>
    </location>
</feature>
<evidence type="ECO:0000259" key="2">
    <source>
        <dbReference type="Pfam" id="PF05305"/>
    </source>
</evidence>
<protein>
    <submittedName>
        <fullName evidence="3">DUF732 domain-containing protein</fullName>
    </submittedName>
</protein>
<keyword evidence="4" id="KW-1185">Reference proteome</keyword>
<feature type="domain" description="DUF732" evidence="2">
    <location>
        <begin position="75"/>
        <end position="125"/>
    </location>
</feature>
<accession>A0ABT1MCV4</accession>